<comment type="caution">
    <text evidence="1">The sequence shown here is derived from an EMBL/GenBank/DDBJ whole genome shotgun (WGS) entry which is preliminary data.</text>
</comment>
<gene>
    <name evidence="1" type="ORF">AYP45_08470</name>
</gene>
<dbReference type="InterPro" id="IPR016155">
    <property type="entry name" value="Mopterin_synth/thiamin_S_b"/>
</dbReference>
<dbReference type="InterPro" id="IPR003749">
    <property type="entry name" value="ThiS/MoaD-like"/>
</dbReference>
<sequence length="66" mass="7425">MRITLNGETRECPEGTTIERLLDLYKIDKSRIAVELNLHIVPKKELSARMLRDADVLEVVTFVGGG</sequence>
<dbReference type="PANTHER" id="PTHR34472">
    <property type="entry name" value="SULFUR CARRIER PROTEIN THIS"/>
    <property type="match status" value="1"/>
</dbReference>
<dbReference type="CDD" id="cd00565">
    <property type="entry name" value="Ubl_ThiS"/>
    <property type="match status" value="1"/>
</dbReference>
<dbReference type="AlphaFoldDB" id="A0A1V4ATU9"/>
<reference evidence="1 2" key="1">
    <citation type="journal article" date="2017" name="Water Res.">
        <title>Discovery and metagenomic analysis of an anammox bacterial enrichment related to Candidatus "Brocadia caroliniensis" in a full-scale glycerol-fed nitritation-denitritation separate centrate treatment process.</title>
        <authorList>
            <person name="Park H."/>
            <person name="Brotto A.C."/>
            <person name="van Loosdrecht M.C."/>
            <person name="Chandran K."/>
        </authorList>
    </citation>
    <scope>NUCLEOTIDE SEQUENCE [LARGE SCALE GENOMIC DNA]</scope>
    <source>
        <strain evidence="1">26THWARD</strain>
    </source>
</reference>
<accession>A0A1V4ATU9</accession>
<dbReference type="Pfam" id="PF02597">
    <property type="entry name" value="ThiS"/>
    <property type="match status" value="1"/>
</dbReference>
<dbReference type="PANTHER" id="PTHR34472:SF1">
    <property type="entry name" value="SULFUR CARRIER PROTEIN THIS"/>
    <property type="match status" value="1"/>
</dbReference>
<dbReference type="InterPro" id="IPR010035">
    <property type="entry name" value="Thi_S"/>
</dbReference>
<evidence type="ECO:0000313" key="1">
    <source>
        <dbReference type="EMBL" id="OOP56572.1"/>
    </source>
</evidence>
<dbReference type="EMBL" id="AYTS01000075">
    <property type="protein sequence ID" value="OOP56572.1"/>
    <property type="molecule type" value="Genomic_DNA"/>
</dbReference>
<dbReference type="SUPFAM" id="SSF54285">
    <property type="entry name" value="MoaD/ThiS"/>
    <property type="match status" value="1"/>
</dbReference>
<dbReference type="Proteomes" id="UP000189681">
    <property type="component" value="Unassembled WGS sequence"/>
</dbReference>
<dbReference type="Gene3D" id="3.10.20.30">
    <property type="match status" value="1"/>
</dbReference>
<dbReference type="InterPro" id="IPR012675">
    <property type="entry name" value="Beta-grasp_dom_sf"/>
</dbReference>
<dbReference type="STRING" id="1004156.AYP45_08470"/>
<evidence type="ECO:0000313" key="2">
    <source>
        <dbReference type="Proteomes" id="UP000189681"/>
    </source>
</evidence>
<protein>
    <submittedName>
        <fullName evidence="1">Thiamine biosynthesis protein ThiS</fullName>
    </submittedName>
</protein>
<name>A0A1V4ATU9_9BACT</name>
<dbReference type="NCBIfam" id="TIGR01683">
    <property type="entry name" value="thiS"/>
    <property type="match status" value="1"/>
</dbReference>
<organism evidence="1 2">
    <name type="scientific">Candidatus Brocadia carolinensis</name>
    <dbReference type="NCBI Taxonomy" id="1004156"/>
    <lineage>
        <taxon>Bacteria</taxon>
        <taxon>Pseudomonadati</taxon>
        <taxon>Planctomycetota</taxon>
        <taxon>Candidatus Brocadiia</taxon>
        <taxon>Candidatus Brocadiales</taxon>
        <taxon>Candidatus Brocadiaceae</taxon>
        <taxon>Candidatus Brocadia</taxon>
    </lineage>
</organism>
<proteinExistence type="predicted"/>